<sequence>MCKSIGFKAATGNCFAKVLDLHCTAIRLGIYSRSGKTALVVGSLLNLINQPQAVLGLLSLDYPAIQRLDVVKALLTYSVPFLVASYGALTAVVHNQTDSQGQPFP</sequence>
<dbReference type="EMBL" id="JAXARY010000004">
    <property type="protein sequence ID" value="MDX8126856.1"/>
    <property type="molecule type" value="Genomic_DNA"/>
</dbReference>
<proteinExistence type="predicted"/>
<evidence type="ECO:0000313" key="1">
    <source>
        <dbReference type="EMBL" id="MDX8126856.1"/>
    </source>
</evidence>
<comment type="caution">
    <text evidence="1">The sequence shown here is derived from an EMBL/GenBank/DDBJ whole genome shotgun (WGS) entry which is preliminary data.</text>
</comment>
<evidence type="ECO:0000313" key="2">
    <source>
        <dbReference type="Proteomes" id="UP001284537"/>
    </source>
</evidence>
<accession>A0ABU4UBM5</accession>
<dbReference type="Proteomes" id="UP001284537">
    <property type="component" value="Unassembled WGS sequence"/>
</dbReference>
<name>A0ABU4UBM5_9GAMM</name>
<reference evidence="1 2" key="1">
    <citation type="submission" date="2023-11" db="EMBL/GenBank/DDBJ databases">
        <authorList>
            <person name="Ouyang M.-Y."/>
        </authorList>
    </citation>
    <scope>NUCLEOTIDE SEQUENCE [LARGE SCALE GENOMIC DNA]</scope>
    <source>
        <strain evidence="1 2">OY6</strain>
    </source>
</reference>
<protein>
    <submittedName>
        <fullName evidence="1">Uncharacterized protein</fullName>
    </submittedName>
</protein>
<keyword evidence="2" id="KW-1185">Reference proteome</keyword>
<gene>
    <name evidence="1" type="ORF">QLH52_06150</name>
</gene>
<organism evidence="1 2">
    <name type="scientific">Methylomonas defluvii</name>
    <dbReference type="NCBI Taxonomy" id="3045149"/>
    <lineage>
        <taxon>Bacteria</taxon>
        <taxon>Pseudomonadati</taxon>
        <taxon>Pseudomonadota</taxon>
        <taxon>Gammaproteobacteria</taxon>
        <taxon>Methylococcales</taxon>
        <taxon>Methylococcaceae</taxon>
        <taxon>Methylomonas</taxon>
    </lineage>
</organism>
<dbReference type="RefSeq" id="WP_319960933.1">
    <property type="nucleotide sequence ID" value="NZ_JAXARY010000004.1"/>
</dbReference>